<name>A0A6M8HFF8_9PROT</name>
<keyword evidence="1" id="KW-1133">Transmembrane helix</keyword>
<evidence type="ECO:0000256" key="1">
    <source>
        <dbReference type="SAM" id="Phobius"/>
    </source>
</evidence>
<organism evidence="2 3">
    <name type="scientific">Lichenicola cladoniae</name>
    <dbReference type="NCBI Taxonomy" id="1484109"/>
    <lineage>
        <taxon>Bacteria</taxon>
        <taxon>Pseudomonadati</taxon>
        <taxon>Pseudomonadota</taxon>
        <taxon>Alphaproteobacteria</taxon>
        <taxon>Acetobacterales</taxon>
        <taxon>Acetobacteraceae</taxon>
        <taxon>Lichenicola</taxon>
    </lineage>
</organism>
<keyword evidence="3" id="KW-1185">Reference proteome</keyword>
<sequence>MFRLVRQAGFLAIAGIFGFFALISLHVVLWTLCYGPWGTGKVWASVIVLAVDVIVAGILLMFGRGKLPDPIEVEARITRDRSLSELRSALAMTALAGTVTGPAGRLAGRTAWKAFRGLLPGSKRRRR</sequence>
<keyword evidence="1" id="KW-0472">Membrane</keyword>
<reference evidence="2 3" key="1">
    <citation type="journal article" date="2014" name="World J. Microbiol. Biotechnol.">
        <title>Biodiversity and physiological characteristics of Antarctic and Arctic lichens-associated bacteria.</title>
        <authorList>
            <person name="Lee Y.M."/>
            <person name="Kim E.H."/>
            <person name="Lee H.K."/>
            <person name="Hong S.G."/>
        </authorList>
    </citation>
    <scope>NUCLEOTIDE SEQUENCE [LARGE SCALE GENOMIC DNA]</scope>
    <source>
        <strain evidence="2 3">PAMC 26569</strain>
    </source>
</reference>
<proteinExistence type="predicted"/>
<dbReference type="RefSeq" id="WP_171837184.1">
    <property type="nucleotide sequence ID" value="NZ_CP053708.1"/>
</dbReference>
<evidence type="ECO:0000313" key="3">
    <source>
        <dbReference type="Proteomes" id="UP000500767"/>
    </source>
</evidence>
<feature type="transmembrane region" description="Helical" evidence="1">
    <location>
        <begin position="9"/>
        <end position="30"/>
    </location>
</feature>
<gene>
    <name evidence="2" type="ORF">HN018_00390</name>
</gene>
<dbReference type="Pfam" id="PF07332">
    <property type="entry name" value="Phage_holin_3_6"/>
    <property type="match status" value="1"/>
</dbReference>
<dbReference type="EMBL" id="CP053708">
    <property type="protein sequence ID" value="QKE88717.1"/>
    <property type="molecule type" value="Genomic_DNA"/>
</dbReference>
<dbReference type="Proteomes" id="UP000500767">
    <property type="component" value="Chromosome"/>
</dbReference>
<keyword evidence="1" id="KW-0812">Transmembrane</keyword>
<dbReference type="KEGG" id="lck:HN018_00390"/>
<evidence type="ECO:0000313" key="2">
    <source>
        <dbReference type="EMBL" id="QKE88717.1"/>
    </source>
</evidence>
<feature type="transmembrane region" description="Helical" evidence="1">
    <location>
        <begin position="42"/>
        <end position="62"/>
    </location>
</feature>
<accession>A0A6M8HFF8</accession>
<dbReference type="AlphaFoldDB" id="A0A6M8HFF8"/>
<protein>
    <submittedName>
        <fullName evidence="2">Phage holin family protein</fullName>
    </submittedName>
</protein>
<dbReference type="InterPro" id="IPR009937">
    <property type="entry name" value="Phage_holin_3_6"/>
</dbReference>